<dbReference type="Proteomes" id="UP001419268">
    <property type="component" value="Unassembled WGS sequence"/>
</dbReference>
<accession>A0AAP0PVB5</accession>
<evidence type="ECO:0000313" key="3">
    <source>
        <dbReference type="Proteomes" id="UP001419268"/>
    </source>
</evidence>
<proteinExistence type="predicted"/>
<evidence type="ECO:0000313" key="2">
    <source>
        <dbReference type="EMBL" id="KAK9157748.1"/>
    </source>
</evidence>
<dbReference type="EMBL" id="JBBNAG010000002">
    <property type="protein sequence ID" value="KAK9157748.1"/>
    <property type="molecule type" value="Genomic_DNA"/>
</dbReference>
<organism evidence="2 3">
    <name type="scientific">Stephania cephalantha</name>
    <dbReference type="NCBI Taxonomy" id="152367"/>
    <lineage>
        <taxon>Eukaryota</taxon>
        <taxon>Viridiplantae</taxon>
        <taxon>Streptophyta</taxon>
        <taxon>Embryophyta</taxon>
        <taxon>Tracheophyta</taxon>
        <taxon>Spermatophyta</taxon>
        <taxon>Magnoliopsida</taxon>
        <taxon>Ranunculales</taxon>
        <taxon>Menispermaceae</taxon>
        <taxon>Menispermoideae</taxon>
        <taxon>Cissampelideae</taxon>
        <taxon>Stephania</taxon>
    </lineage>
</organism>
<comment type="caution">
    <text evidence="2">The sequence shown here is derived from an EMBL/GenBank/DDBJ whole genome shotgun (WGS) entry which is preliminary data.</text>
</comment>
<dbReference type="AlphaFoldDB" id="A0AAP0PVB5"/>
<evidence type="ECO:0000256" key="1">
    <source>
        <dbReference type="SAM" id="MobiDB-lite"/>
    </source>
</evidence>
<sequence length="113" mass="12686">METSRDKRQRPKKSDSVEVDATAVTAWVEAVEPQSPGEPHHHHEGTESYIPGSLSHQKQLEDLWEVGTRIPHSADHLGYFLSNPYMLAMDISILHGLQSGHVNGFIGREWMSS</sequence>
<feature type="region of interest" description="Disordered" evidence="1">
    <location>
        <begin position="32"/>
        <end position="51"/>
    </location>
</feature>
<name>A0AAP0PVB5_9MAGN</name>
<protein>
    <submittedName>
        <fullName evidence="2">Uncharacterized protein</fullName>
    </submittedName>
</protein>
<gene>
    <name evidence="2" type="ORF">Scep_004322</name>
</gene>
<keyword evidence="3" id="KW-1185">Reference proteome</keyword>
<reference evidence="2 3" key="1">
    <citation type="submission" date="2024-01" db="EMBL/GenBank/DDBJ databases">
        <title>Genome assemblies of Stephania.</title>
        <authorList>
            <person name="Yang L."/>
        </authorList>
    </citation>
    <scope>NUCLEOTIDE SEQUENCE [LARGE SCALE GENOMIC DNA]</scope>
    <source>
        <strain evidence="2">JXDWG</strain>
        <tissue evidence="2">Leaf</tissue>
    </source>
</reference>